<evidence type="ECO:0000256" key="5">
    <source>
        <dbReference type="PROSITE-ProRule" id="PRU00552"/>
    </source>
</evidence>
<dbReference type="PANTHER" id="PTHR47963">
    <property type="entry name" value="DEAD-BOX ATP-DEPENDENT RNA HELICASE 47, MITOCHONDRIAL"/>
    <property type="match status" value="1"/>
</dbReference>
<evidence type="ECO:0000259" key="9">
    <source>
        <dbReference type="PROSITE" id="PS51195"/>
    </source>
</evidence>
<evidence type="ECO:0000256" key="3">
    <source>
        <dbReference type="ARBA" id="ARBA00022806"/>
    </source>
</evidence>
<feature type="compositionally biased region" description="Acidic residues" evidence="6">
    <location>
        <begin position="647"/>
        <end position="659"/>
    </location>
</feature>
<feature type="non-terminal residue" evidence="10">
    <location>
        <position position="1"/>
    </location>
</feature>
<reference evidence="10" key="1">
    <citation type="journal article" date="2015" name="Extremophiles">
        <title>Transcriptome-wide analysis of DEAD-box RNA helicase gene family in an Antarctic psychrophilic alga Chlamydomonas sp. ICE-L.</title>
        <authorList>
            <person name="Liu C."/>
            <person name="Huang X."/>
        </authorList>
    </citation>
    <scope>NUCLEOTIDE SEQUENCE</scope>
</reference>
<dbReference type="InterPro" id="IPR011545">
    <property type="entry name" value="DEAD/DEAH_box_helicase_dom"/>
</dbReference>
<accession>A0A0S1VVP4</accession>
<feature type="compositionally biased region" description="Low complexity" evidence="6">
    <location>
        <begin position="604"/>
        <end position="626"/>
    </location>
</feature>
<dbReference type="PROSITE" id="PS51194">
    <property type="entry name" value="HELICASE_CTER"/>
    <property type="match status" value="1"/>
</dbReference>
<dbReference type="InterPro" id="IPR050547">
    <property type="entry name" value="DEAD_box_RNA_helicases"/>
</dbReference>
<dbReference type="EMBL" id="KP718793">
    <property type="protein sequence ID" value="ALM55011.1"/>
    <property type="molecule type" value="mRNA"/>
</dbReference>
<dbReference type="GO" id="GO:0003724">
    <property type="term" value="F:RNA helicase activity"/>
    <property type="evidence" value="ECO:0007669"/>
    <property type="project" value="UniProtKB-EC"/>
</dbReference>
<proteinExistence type="evidence at transcript level"/>
<feature type="domain" description="DEAD-box RNA helicase Q" evidence="9">
    <location>
        <begin position="118"/>
        <end position="146"/>
    </location>
</feature>
<evidence type="ECO:0000256" key="2">
    <source>
        <dbReference type="ARBA" id="ARBA00022801"/>
    </source>
</evidence>
<feature type="region of interest" description="Disordered" evidence="6">
    <location>
        <begin position="579"/>
        <end position="659"/>
    </location>
</feature>
<name>A0A0S1VVP4_9CHLO</name>
<feature type="short sequence motif" description="Q motif" evidence="5">
    <location>
        <begin position="118"/>
        <end position="146"/>
    </location>
</feature>
<dbReference type="GO" id="GO:0005524">
    <property type="term" value="F:ATP binding"/>
    <property type="evidence" value="ECO:0007669"/>
    <property type="project" value="UniProtKB-KW"/>
</dbReference>
<feature type="non-terminal residue" evidence="10">
    <location>
        <position position="716"/>
    </location>
</feature>
<evidence type="ECO:0000259" key="8">
    <source>
        <dbReference type="PROSITE" id="PS51194"/>
    </source>
</evidence>
<organism evidence="10">
    <name type="scientific">Chlamydomonas sp. ICE-L</name>
    <dbReference type="NCBI Taxonomy" id="309537"/>
    <lineage>
        <taxon>Eukaryota</taxon>
        <taxon>Viridiplantae</taxon>
        <taxon>Chlorophyta</taxon>
        <taxon>core chlorophytes</taxon>
        <taxon>Chlorophyceae</taxon>
        <taxon>CS clade</taxon>
        <taxon>Chlamydomonadales</taxon>
        <taxon>Chlamydomonadaceae</taxon>
        <taxon>Chlamydomonas</taxon>
    </lineage>
</organism>
<protein>
    <submittedName>
        <fullName evidence="10">DEAD box RNA helicase CiRH56</fullName>
        <ecNumber evidence="10">3.6.4.13</ecNumber>
    </submittedName>
</protein>
<dbReference type="AlphaFoldDB" id="A0A0S1VVP4"/>
<dbReference type="CDD" id="cd18787">
    <property type="entry name" value="SF2_C_DEAD"/>
    <property type="match status" value="1"/>
</dbReference>
<dbReference type="SUPFAM" id="SSF52540">
    <property type="entry name" value="P-loop containing nucleoside triphosphate hydrolases"/>
    <property type="match status" value="1"/>
</dbReference>
<dbReference type="InterPro" id="IPR027417">
    <property type="entry name" value="P-loop_NTPase"/>
</dbReference>
<dbReference type="EC" id="3.6.4.13" evidence="10"/>
<feature type="domain" description="Helicase C-terminal" evidence="8">
    <location>
        <begin position="425"/>
        <end position="569"/>
    </location>
</feature>
<dbReference type="Pfam" id="PF00271">
    <property type="entry name" value="Helicase_C"/>
    <property type="match status" value="1"/>
</dbReference>
<evidence type="ECO:0000259" key="7">
    <source>
        <dbReference type="PROSITE" id="PS51192"/>
    </source>
</evidence>
<keyword evidence="2 10" id="KW-0378">Hydrolase</keyword>
<dbReference type="InterPro" id="IPR014001">
    <property type="entry name" value="Helicase_ATP-bd"/>
</dbReference>
<dbReference type="GO" id="GO:0003723">
    <property type="term" value="F:RNA binding"/>
    <property type="evidence" value="ECO:0007669"/>
    <property type="project" value="TreeGrafter"/>
</dbReference>
<dbReference type="PANTHER" id="PTHR47963:SF3">
    <property type="entry name" value="DEAD-BOX ATP-DEPENDENT RNA HELICASE 47, MITOCHONDRIAL"/>
    <property type="match status" value="1"/>
</dbReference>
<feature type="compositionally biased region" description="Basic residues" evidence="6">
    <location>
        <begin position="627"/>
        <end position="639"/>
    </location>
</feature>
<evidence type="ECO:0000256" key="6">
    <source>
        <dbReference type="SAM" id="MobiDB-lite"/>
    </source>
</evidence>
<dbReference type="SMART" id="SM00487">
    <property type="entry name" value="DEXDc"/>
    <property type="match status" value="1"/>
</dbReference>
<dbReference type="SMART" id="SM00490">
    <property type="entry name" value="HELICc"/>
    <property type="match status" value="1"/>
</dbReference>
<evidence type="ECO:0000256" key="1">
    <source>
        <dbReference type="ARBA" id="ARBA00022741"/>
    </source>
</evidence>
<dbReference type="InterPro" id="IPR014014">
    <property type="entry name" value="RNA_helicase_DEAD_Q_motif"/>
</dbReference>
<dbReference type="Pfam" id="PF00270">
    <property type="entry name" value="DEAD"/>
    <property type="match status" value="1"/>
</dbReference>
<dbReference type="PROSITE" id="PS51192">
    <property type="entry name" value="HELICASE_ATP_BIND_1"/>
    <property type="match status" value="1"/>
</dbReference>
<dbReference type="Gene3D" id="3.40.50.300">
    <property type="entry name" value="P-loop containing nucleotide triphosphate hydrolases"/>
    <property type="match status" value="2"/>
</dbReference>
<keyword evidence="1" id="KW-0547">Nucleotide-binding</keyword>
<keyword evidence="4" id="KW-0067">ATP-binding</keyword>
<sequence length="716" mass="76559">MHINLKTLKPRLQLPRGAIPPVLSVRPCGRAQTVLRPVCRVSIEDAPVATIAVEHEDIASAAVEHEGIATAAVEHEDIDVATVEHEDISAAVEQDGIAVAAAEQDSVAATVASEIILKTFEDVGVDRLFLEGLKKMGAEFPSPIQEAAIPHVMSGQNVALQSYTGSGKTLAFLLPVITMALRRAEKLYSEKKVVPLQAVIVAPGQELAMQITRVAHAIFPDEGRKMVQQCIGGANPHRQIEALRANKPILVVGTPGRLADFVRNGKLKLHKCPVLVMDEADQLLAPNFAEDMAHITDHCGKRLDFPRQTVLVSATLTQSVLAKSEKWCPSPLYVTAGGAAPTVMPPTPGGFSLSPASTSAGAPSAAPAPGWGWGVQGWDAPGSKLGPKTQGAAGGVEAADGLVPTMPPQLKHVYIVAEHRHKVDCLRKSINALDSQRSLVFMNFQQRLKDTIFKLRAKKMPVASLHGEMSKMARSSMLNDFRKGRVRAMVCSDVLARGMDIQDCDAVFHLEMPSSAGHYAHRAGRTGRMGAQGMVISIVAREEVFVVDKMARALGVPILEAHVYRGELALGPPPVFDMKYDDEDEKAKEKKKSKAGSSKEGDQPSSSTAESTDATATSSSTRPASSKARKSKLKAKGKPSRIAADGSDSDDDDDGDVDQDVVGRAFKSARSNGTKAAIPDTFSADVAESLKKELAELEAEKKAPRPLRLRRGGRKA</sequence>
<dbReference type="InterPro" id="IPR044742">
    <property type="entry name" value="DEAD/DEAH_RhlB"/>
</dbReference>
<feature type="domain" description="Helicase ATP-binding" evidence="7">
    <location>
        <begin position="149"/>
        <end position="334"/>
    </location>
</feature>
<evidence type="ECO:0000313" key="10">
    <source>
        <dbReference type="EMBL" id="ALM55011.1"/>
    </source>
</evidence>
<dbReference type="InterPro" id="IPR001650">
    <property type="entry name" value="Helicase_C-like"/>
</dbReference>
<dbReference type="PROSITE" id="PS51195">
    <property type="entry name" value="Q_MOTIF"/>
    <property type="match status" value="1"/>
</dbReference>
<dbReference type="CDD" id="cd00268">
    <property type="entry name" value="DEADc"/>
    <property type="match status" value="1"/>
</dbReference>
<keyword evidence="3 10" id="KW-0347">Helicase</keyword>
<evidence type="ECO:0000256" key="4">
    <source>
        <dbReference type="ARBA" id="ARBA00022840"/>
    </source>
</evidence>
<dbReference type="GO" id="GO:0016787">
    <property type="term" value="F:hydrolase activity"/>
    <property type="evidence" value="ECO:0007669"/>
    <property type="project" value="UniProtKB-KW"/>
</dbReference>